<name>A0AAE0HQD8_9PEZI</name>
<keyword evidence="4" id="KW-0285">Flavoprotein</keyword>
<feature type="active site" description="Proton acceptor" evidence="2">
    <location>
        <position position="621"/>
    </location>
</feature>
<feature type="binding site" evidence="3">
    <location>
        <position position="278"/>
    </location>
    <ligand>
        <name>FAD</name>
        <dbReference type="ChEBI" id="CHEBI:57692"/>
    </ligand>
</feature>
<feature type="signal peptide" evidence="5">
    <location>
        <begin position="1"/>
        <end position="19"/>
    </location>
</feature>
<dbReference type="RefSeq" id="XP_062664264.1">
    <property type="nucleotide sequence ID" value="XM_062802066.1"/>
</dbReference>
<feature type="chain" id="PRO_5042008307" description="Glucose-methanol-choline oxidoreductase N-terminal domain-containing protein" evidence="5">
    <location>
        <begin position="20"/>
        <end position="647"/>
    </location>
</feature>
<keyword evidence="8" id="KW-1185">Reference proteome</keyword>
<dbReference type="GeneID" id="87839014"/>
<dbReference type="Gene3D" id="3.50.50.60">
    <property type="entry name" value="FAD/NAD(P)-binding domain"/>
    <property type="match status" value="1"/>
</dbReference>
<evidence type="ECO:0000256" key="5">
    <source>
        <dbReference type="SAM" id="SignalP"/>
    </source>
</evidence>
<dbReference type="PIRSF" id="PIRSF000137">
    <property type="entry name" value="Alcohol_oxidase"/>
    <property type="match status" value="1"/>
</dbReference>
<protein>
    <recommendedName>
        <fullName evidence="6">Glucose-methanol-choline oxidoreductase N-terminal domain-containing protein</fullName>
    </recommendedName>
</protein>
<dbReference type="Pfam" id="PF00732">
    <property type="entry name" value="GMC_oxred_N"/>
    <property type="match status" value="1"/>
</dbReference>
<comment type="caution">
    <text evidence="7">The sequence shown here is derived from an EMBL/GenBank/DDBJ whole genome shotgun (WGS) entry which is preliminary data.</text>
</comment>
<evidence type="ECO:0000256" key="1">
    <source>
        <dbReference type="ARBA" id="ARBA00010790"/>
    </source>
</evidence>
<dbReference type="GO" id="GO:0050660">
    <property type="term" value="F:flavin adenine dinucleotide binding"/>
    <property type="evidence" value="ECO:0007669"/>
    <property type="project" value="InterPro"/>
</dbReference>
<feature type="binding site" evidence="3">
    <location>
        <position position="119"/>
    </location>
    <ligand>
        <name>FAD</name>
        <dbReference type="ChEBI" id="CHEBI:57692"/>
    </ligand>
</feature>
<evidence type="ECO:0000313" key="7">
    <source>
        <dbReference type="EMBL" id="KAK3300750.1"/>
    </source>
</evidence>
<keyword evidence="3 4" id="KW-0274">FAD</keyword>
<dbReference type="PROSITE" id="PS00623">
    <property type="entry name" value="GMC_OXRED_1"/>
    <property type="match status" value="1"/>
</dbReference>
<evidence type="ECO:0000313" key="8">
    <source>
        <dbReference type="Proteomes" id="UP001278766"/>
    </source>
</evidence>
<accession>A0AAE0HQD8</accession>
<evidence type="ECO:0000259" key="6">
    <source>
        <dbReference type="PROSITE" id="PS00623"/>
    </source>
</evidence>
<dbReference type="Gene3D" id="3.30.560.10">
    <property type="entry name" value="Glucose Oxidase, domain 3"/>
    <property type="match status" value="1"/>
</dbReference>
<dbReference type="PANTHER" id="PTHR11552">
    <property type="entry name" value="GLUCOSE-METHANOL-CHOLINE GMC OXIDOREDUCTASE"/>
    <property type="match status" value="1"/>
</dbReference>
<organism evidence="7 8">
    <name type="scientific">Chaetomium fimeti</name>
    <dbReference type="NCBI Taxonomy" id="1854472"/>
    <lineage>
        <taxon>Eukaryota</taxon>
        <taxon>Fungi</taxon>
        <taxon>Dikarya</taxon>
        <taxon>Ascomycota</taxon>
        <taxon>Pezizomycotina</taxon>
        <taxon>Sordariomycetes</taxon>
        <taxon>Sordariomycetidae</taxon>
        <taxon>Sordariales</taxon>
        <taxon>Chaetomiaceae</taxon>
        <taxon>Chaetomium</taxon>
    </lineage>
</organism>
<sequence length="647" mass="69548">MKITNSIPCLFAVLRLTCANPQITGNVKRQASQLLDSYDFVIAGAGTSGLTVADRLTEAFPDKTVLVVEYGEIENARGVFDPPTIVWGGSSNSASGWLLNSTPSPELNNATALVMAGKVVGGSSAINGQFFDRGSRFDYDSWDRLQSGSPDARKKNIDWSWDGIYPFFKKSVTFTPPPEAVARKYNYTWDTSAFDNVTPIHASLPPFLWGDHFVGRDAWEEMGIQRSQECANGDKEGLCWIPISGHPVTARRSYSGIGHYADVVADRPNYHLLVKHQVARVVYPEGDTKSGPPLVELRPLAGDPSFNISVKNEVVLSAGVFGTPAILQRSGIGPAAFLESVDIPVVLDLPGVGSNLHDHSGPRVTWNYTKPLPFYPLPSDMLNATFAAEAAAGFNQTPAQGPYTLAMSNSAIWISLPNITADYATIVDTIRAQAQSPDAAALHLPPAYNTDPTLIAGYQAQLEQLAALYANPRSPSLESTFSTGTSPGALLLHPLSRGTARLNATHPFEPPVLDYRSASNPVDMALHVAHTRYLRRMTATDALRGLGAVEVGPGEAAAADEELLEAYVRRSTVQSYMHPCCTAAMLPLDKGGVVGSDLKVHGAVGLRVVDMSMMPILPAAHLSATAYAVGEKAAHIIIEQWTEQGEE</sequence>
<evidence type="ECO:0000256" key="3">
    <source>
        <dbReference type="PIRSR" id="PIRSR000137-2"/>
    </source>
</evidence>
<dbReference type="Pfam" id="PF05199">
    <property type="entry name" value="GMC_oxred_C"/>
    <property type="match status" value="1"/>
</dbReference>
<dbReference type="GO" id="GO:0044550">
    <property type="term" value="P:secondary metabolite biosynthetic process"/>
    <property type="evidence" value="ECO:0007669"/>
    <property type="project" value="TreeGrafter"/>
</dbReference>
<evidence type="ECO:0000256" key="4">
    <source>
        <dbReference type="RuleBase" id="RU003968"/>
    </source>
</evidence>
<dbReference type="InterPro" id="IPR012132">
    <property type="entry name" value="GMC_OxRdtase"/>
</dbReference>
<dbReference type="AlphaFoldDB" id="A0AAE0HQD8"/>
<feature type="binding site" evidence="3">
    <location>
        <begin position="47"/>
        <end position="48"/>
    </location>
    <ligand>
        <name>FAD</name>
        <dbReference type="ChEBI" id="CHEBI:57692"/>
    </ligand>
</feature>
<dbReference type="InterPro" id="IPR000172">
    <property type="entry name" value="GMC_OxRdtase_N"/>
</dbReference>
<feature type="active site" description="Proton donor" evidence="2">
    <location>
        <position position="578"/>
    </location>
</feature>
<feature type="domain" description="Glucose-methanol-choline oxidoreductase N-terminal" evidence="6">
    <location>
        <begin position="117"/>
        <end position="140"/>
    </location>
</feature>
<keyword evidence="5" id="KW-0732">Signal</keyword>
<dbReference type="SUPFAM" id="SSF51905">
    <property type="entry name" value="FAD/NAD(P)-binding domain"/>
    <property type="match status" value="1"/>
</dbReference>
<dbReference type="InterPro" id="IPR007867">
    <property type="entry name" value="GMC_OxRtase_C"/>
</dbReference>
<reference evidence="7" key="1">
    <citation type="journal article" date="2023" name="Mol. Phylogenet. Evol.">
        <title>Genome-scale phylogeny and comparative genomics of the fungal order Sordariales.</title>
        <authorList>
            <person name="Hensen N."/>
            <person name="Bonometti L."/>
            <person name="Westerberg I."/>
            <person name="Brannstrom I.O."/>
            <person name="Guillou S."/>
            <person name="Cros-Aarteil S."/>
            <person name="Calhoun S."/>
            <person name="Haridas S."/>
            <person name="Kuo A."/>
            <person name="Mondo S."/>
            <person name="Pangilinan J."/>
            <person name="Riley R."/>
            <person name="LaButti K."/>
            <person name="Andreopoulos B."/>
            <person name="Lipzen A."/>
            <person name="Chen C."/>
            <person name="Yan M."/>
            <person name="Daum C."/>
            <person name="Ng V."/>
            <person name="Clum A."/>
            <person name="Steindorff A."/>
            <person name="Ohm R.A."/>
            <person name="Martin F."/>
            <person name="Silar P."/>
            <person name="Natvig D.O."/>
            <person name="Lalanne C."/>
            <person name="Gautier V."/>
            <person name="Ament-Velasquez S.L."/>
            <person name="Kruys A."/>
            <person name="Hutchinson M.I."/>
            <person name="Powell A.J."/>
            <person name="Barry K."/>
            <person name="Miller A.N."/>
            <person name="Grigoriev I.V."/>
            <person name="Debuchy R."/>
            <person name="Gladieux P."/>
            <person name="Hiltunen Thoren M."/>
            <person name="Johannesson H."/>
        </authorList>
    </citation>
    <scope>NUCLEOTIDE SEQUENCE</scope>
    <source>
        <strain evidence="7">CBS 168.71</strain>
    </source>
</reference>
<feature type="binding site" evidence="3">
    <location>
        <position position="576"/>
    </location>
    <ligand>
        <name>substrate</name>
    </ligand>
</feature>
<dbReference type="GO" id="GO:0016614">
    <property type="term" value="F:oxidoreductase activity, acting on CH-OH group of donors"/>
    <property type="evidence" value="ECO:0007669"/>
    <property type="project" value="InterPro"/>
</dbReference>
<gene>
    <name evidence="7" type="ORF">B0H64DRAFT_369959</name>
</gene>
<dbReference type="Proteomes" id="UP001278766">
    <property type="component" value="Unassembled WGS sequence"/>
</dbReference>
<comment type="similarity">
    <text evidence="1 4">Belongs to the GMC oxidoreductase family.</text>
</comment>
<dbReference type="EMBL" id="JAUEPN010000001">
    <property type="protein sequence ID" value="KAK3300750.1"/>
    <property type="molecule type" value="Genomic_DNA"/>
</dbReference>
<reference evidence="7" key="2">
    <citation type="submission" date="2023-06" db="EMBL/GenBank/DDBJ databases">
        <authorList>
            <consortium name="Lawrence Berkeley National Laboratory"/>
            <person name="Haridas S."/>
            <person name="Hensen N."/>
            <person name="Bonometti L."/>
            <person name="Westerberg I."/>
            <person name="Brannstrom I.O."/>
            <person name="Guillou S."/>
            <person name="Cros-Aarteil S."/>
            <person name="Calhoun S."/>
            <person name="Kuo A."/>
            <person name="Mondo S."/>
            <person name="Pangilinan J."/>
            <person name="Riley R."/>
            <person name="Labutti K."/>
            <person name="Andreopoulos B."/>
            <person name="Lipzen A."/>
            <person name="Chen C."/>
            <person name="Yanf M."/>
            <person name="Daum C."/>
            <person name="Ng V."/>
            <person name="Clum A."/>
            <person name="Steindorff A."/>
            <person name="Ohm R."/>
            <person name="Martin F."/>
            <person name="Silar P."/>
            <person name="Natvig D."/>
            <person name="Lalanne C."/>
            <person name="Gautier V."/>
            <person name="Ament-Velasquez S.L."/>
            <person name="Kruys A."/>
            <person name="Hutchinson M.I."/>
            <person name="Powell A.J."/>
            <person name="Barry K."/>
            <person name="Miller A.N."/>
            <person name="Grigoriev I.V."/>
            <person name="Debuchy R."/>
            <person name="Gladieux P."/>
            <person name="Thoren M.H."/>
            <person name="Johannesson H."/>
        </authorList>
    </citation>
    <scope>NUCLEOTIDE SEQUENCE</scope>
    <source>
        <strain evidence="7">CBS 168.71</strain>
    </source>
</reference>
<dbReference type="SUPFAM" id="SSF54373">
    <property type="entry name" value="FAD-linked reductases, C-terminal domain"/>
    <property type="match status" value="1"/>
</dbReference>
<evidence type="ECO:0000256" key="2">
    <source>
        <dbReference type="PIRSR" id="PIRSR000137-1"/>
    </source>
</evidence>
<dbReference type="InterPro" id="IPR036188">
    <property type="entry name" value="FAD/NAD-bd_sf"/>
</dbReference>
<dbReference type="PANTHER" id="PTHR11552:SF115">
    <property type="entry name" value="DEHYDROGENASE XPTC-RELATED"/>
    <property type="match status" value="1"/>
</dbReference>
<proteinExistence type="inferred from homology"/>
<comment type="cofactor">
    <cofactor evidence="3">
        <name>FAD</name>
        <dbReference type="ChEBI" id="CHEBI:57692"/>
    </cofactor>
</comment>